<dbReference type="Gene3D" id="1.20.1070.10">
    <property type="entry name" value="Rhodopsin 7-helix transmembrane proteins"/>
    <property type="match status" value="1"/>
</dbReference>
<comment type="caution">
    <text evidence="2">The sequence shown here is derived from an EMBL/GenBank/DDBJ whole genome shotgun (WGS) entry which is preliminary data.</text>
</comment>
<name>A0AAD4MSZ8_9BILA</name>
<evidence type="ECO:0000313" key="3">
    <source>
        <dbReference type="Proteomes" id="UP001201812"/>
    </source>
</evidence>
<dbReference type="PANTHER" id="PTHR22943">
    <property type="entry name" value="7-TRANSMEMBRANE DOMAIN RECEPTOR C.ELEGANS"/>
    <property type="match status" value="1"/>
</dbReference>
<feature type="transmembrane region" description="Helical" evidence="1">
    <location>
        <begin position="20"/>
        <end position="41"/>
    </location>
</feature>
<dbReference type="AlphaFoldDB" id="A0AAD4MSZ8"/>
<accession>A0AAD4MSZ8</accession>
<dbReference type="Pfam" id="PF10318">
    <property type="entry name" value="7TM_GPCR_Srh"/>
    <property type="match status" value="1"/>
</dbReference>
<keyword evidence="3" id="KW-1185">Reference proteome</keyword>
<evidence type="ECO:0000256" key="1">
    <source>
        <dbReference type="SAM" id="Phobius"/>
    </source>
</evidence>
<reference evidence="2" key="1">
    <citation type="submission" date="2022-01" db="EMBL/GenBank/DDBJ databases">
        <title>Genome Sequence Resource for Two Populations of Ditylenchus destructor, the Migratory Endoparasitic Phytonematode.</title>
        <authorList>
            <person name="Zhang H."/>
            <person name="Lin R."/>
            <person name="Xie B."/>
        </authorList>
    </citation>
    <scope>NUCLEOTIDE SEQUENCE</scope>
    <source>
        <strain evidence="2">BazhouSP</strain>
    </source>
</reference>
<feature type="transmembrane region" description="Helical" evidence="1">
    <location>
        <begin position="146"/>
        <end position="164"/>
    </location>
</feature>
<feature type="transmembrane region" description="Helical" evidence="1">
    <location>
        <begin position="53"/>
        <end position="74"/>
    </location>
</feature>
<feature type="transmembrane region" description="Helical" evidence="1">
    <location>
        <begin position="308"/>
        <end position="329"/>
    </location>
</feature>
<keyword evidence="1" id="KW-0472">Membrane</keyword>
<keyword evidence="1" id="KW-1133">Transmembrane helix</keyword>
<dbReference type="EMBL" id="JAKKPZ010000150">
    <property type="protein sequence ID" value="KAI1700285.1"/>
    <property type="molecule type" value="Genomic_DNA"/>
</dbReference>
<feature type="transmembrane region" description="Helical" evidence="1">
    <location>
        <begin position="225"/>
        <end position="250"/>
    </location>
</feature>
<organism evidence="2 3">
    <name type="scientific">Ditylenchus destructor</name>
    <dbReference type="NCBI Taxonomy" id="166010"/>
    <lineage>
        <taxon>Eukaryota</taxon>
        <taxon>Metazoa</taxon>
        <taxon>Ecdysozoa</taxon>
        <taxon>Nematoda</taxon>
        <taxon>Chromadorea</taxon>
        <taxon>Rhabditida</taxon>
        <taxon>Tylenchina</taxon>
        <taxon>Tylenchomorpha</taxon>
        <taxon>Sphaerularioidea</taxon>
        <taxon>Anguinidae</taxon>
        <taxon>Anguininae</taxon>
        <taxon>Ditylenchus</taxon>
    </lineage>
</organism>
<feature type="transmembrane region" description="Helical" evidence="1">
    <location>
        <begin position="94"/>
        <end position="119"/>
    </location>
</feature>
<sequence>MVLFPDVPNNYVVINNTTEAILFAFTLLSVSLELFLMYVIIRQSPSTMKNYRFFLVLIAIWDLLFTLHVGLFFQPLEVCCTATHTGMIGLLTSLAYYLGSYGVHITFGSAAFLIGFMSVTQMYTLAYRYAVLNQNSEISEKFLRKITIACFFVVVAAIGLFYAWCMFNTLESPQRVEDLLNNSKDLLNISNREVIEWKTSFWKYWIWPMNELVFMIDLDKSAPYFLAKAVVVGLGLFTVVCSTLIFLVFYKMRRNASHYSAQTIQMHKRLTQLLIVQITMPITLVLVPAAVTLVALQFSLEMGEFSYMYRNFIIALYSPFNCIITFLFITPYRKYMRGLIARLLGIKPKAIEVTPVNSTNTVITVIQHDR</sequence>
<proteinExistence type="predicted"/>
<dbReference type="InterPro" id="IPR019422">
    <property type="entry name" value="7TM_GPCR_serpentine_rcpt_Srh"/>
</dbReference>
<keyword evidence="1" id="KW-0812">Transmembrane</keyword>
<feature type="transmembrane region" description="Helical" evidence="1">
    <location>
        <begin position="270"/>
        <end position="296"/>
    </location>
</feature>
<protein>
    <submittedName>
        <fullName evidence="2">Serpentine type 7TM GPCR chemoreceptor srh domain-containing protein</fullName>
    </submittedName>
</protein>
<dbReference type="PANTHER" id="PTHR22943:SF248">
    <property type="entry name" value="SEVEN TM RECEPTOR"/>
    <property type="match status" value="1"/>
</dbReference>
<dbReference type="Proteomes" id="UP001201812">
    <property type="component" value="Unassembled WGS sequence"/>
</dbReference>
<gene>
    <name evidence="2" type="ORF">DdX_16804</name>
</gene>
<dbReference type="SUPFAM" id="SSF81321">
    <property type="entry name" value="Family A G protein-coupled receptor-like"/>
    <property type="match status" value="1"/>
</dbReference>
<evidence type="ECO:0000313" key="2">
    <source>
        <dbReference type="EMBL" id="KAI1700285.1"/>
    </source>
</evidence>